<organism evidence="2 3">
    <name type="scientific">Rhodobacter aestuarii</name>
    <dbReference type="NCBI Taxonomy" id="453582"/>
    <lineage>
        <taxon>Bacteria</taxon>
        <taxon>Pseudomonadati</taxon>
        <taxon>Pseudomonadota</taxon>
        <taxon>Alphaproteobacteria</taxon>
        <taxon>Rhodobacterales</taxon>
        <taxon>Rhodobacter group</taxon>
        <taxon>Rhodobacter</taxon>
    </lineage>
</organism>
<keyword evidence="1" id="KW-0472">Membrane</keyword>
<protein>
    <submittedName>
        <fullName evidence="2">Holin of 3TMs, for gene-transfer release</fullName>
    </submittedName>
</protein>
<evidence type="ECO:0000313" key="3">
    <source>
        <dbReference type="Proteomes" id="UP000186221"/>
    </source>
</evidence>
<keyword evidence="1" id="KW-0812">Transmembrane</keyword>
<sequence length="170" mass="18173">MSALATLAGSAGLKVVERIIAKKFGDGAGQLAGDVLGAVAEQVGVPVDQLDQAAVEQPALVTQALRDVEERSPELIALYAAGIELQRAQLAAEASEPIWMRAWRPAGMYLLGFLWLWNVVLLHVANAVWKLALPQVPFAELVQISGLYMGLYMGGHTVKDAVTKWRGGGK</sequence>
<proteinExistence type="predicted"/>
<dbReference type="Proteomes" id="UP000186221">
    <property type="component" value="Unassembled WGS sequence"/>
</dbReference>
<dbReference type="EMBL" id="FTOG01000012">
    <property type="protein sequence ID" value="SIT16838.1"/>
    <property type="molecule type" value="Genomic_DNA"/>
</dbReference>
<dbReference type="AlphaFoldDB" id="A0A1N7Q1V3"/>
<reference evidence="3" key="1">
    <citation type="submission" date="2017-01" db="EMBL/GenBank/DDBJ databases">
        <authorList>
            <person name="Varghese N."/>
            <person name="Submissions S."/>
        </authorList>
    </citation>
    <scope>NUCLEOTIDE SEQUENCE [LARGE SCALE GENOMIC DNA]</scope>
    <source>
        <strain evidence="3">DSM 19945</strain>
    </source>
</reference>
<accession>A0A1N7Q1V3</accession>
<dbReference type="RefSeq" id="WP_076486105.1">
    <property type="nucleotide sequence ID" value="NZ_FTOG01000012.1"/>
</dbReference>
<evidence type="ECO:0000256" key="1">
    <source>
        <dbReference type="SAM" id="Phobius"/>
    </source>
</evidence>
<evidence type="ECO:0000313" key="2">
    <source>
        <dbReference type="EMBL" id="SIT16838.1"/>
    </source>
</evidence>
<name>A0A1N7Q1V3_9RHOB</name>
<keyword evidence="1" id="KW-1133">Transmembrane helix</keyword>
<dbReference type="STRING" id="453582.SAMN05421580_11286"/>
<dbReference type="InterPro" id="IPR021497">
    <property type="entry name" value="GTA_holin_3TM"/>
</dbReference>
<dbReference type="OrthoDB" id="7840363at2"/>
<gene>
    <name evidence="2" type="ORF">SAMN05421580_11286</name>
</gene>
<feature type="transmembrane region" description="Helical" evidence="1">
    <location>
        <begin position="108"/>
        <end position="129"/>
    </location>
</feature>
<dbReference type="Pfam" id="PF11351">
    <property type="entry name" value="GTA_holin_3TM"/>
    <property type="match status" value="1"/>
</dbReference>
<keyword evidence="3" id="KW-1185">Reference proteome</keyword>